<keyword evidence="11" id="KW-1185">Reference proteome</keyword>
<evidence type="ECO:0000256" key="4">
    <source>
        <dbReference type="ARBA" id="ARBA00022692"/>
    </source>
</evidence>
<feature type="transmembrane region" description="Helical" evidence="9">
    <location>
        <begin position="316"/>
        <end position="334"/>
    </location>
</feature>
<proteinExistence type="inferred from homology"/>
<dbReference type="GO" id="GO:1905039">
    <property type="term" value="P:carboxylic acid transmembrane transport"/>
    <property type="evidence" value="ECO:0007669"/>
    <property type="project" value="UniProtKB-ARBA"/>
</dbReference>
<evidence type="ECO:0000256" key="3">
    <source>
        <dbReference type="ARBA" id="ARBA00020150"/>
    </source>
</evidence>
<dbReference type="STRING" id="574650.SAMN04487966_10777"/>
<feature type="transmembrane region" description="Helical" evidence="9">
    <location>
        <begin position="54"/>
        <end position="75"/>
    </location>
</feature>
<feature type="transmembrane region" description="Helical" evidence="9">
    <location>
        <begin position="87"/>
        <end position="111"/>
    </location>
</feature>
<comment type="similarity">
    <text evidence="2">Belongs to the SLC13A/DASS transporter (TC 2.A.47) family. NADC subfamily.</text>
</comment>
<dbReference type="Proteomes" id="UP000198881">
    <property type="component" value="Unassembled WGS sequence"/>
</dbReference>
<dbReference type="GO" id="GO:0005886">
    <property type="term" value="C:plasma membrane"/>
    <property type="evidence" value="ECO:0007669"/>
    <property type="project" value="TreeGrafter"/>
</dbReference>
<feature type="transmembrane region" description="Helical" evidence="9">
    <location>
        <begin position="512"/>
        <end position="534"/>
    </location>
</feature>
<keyword evidence="4 9" id="KW-0812">Transmembrane</keyword>
<dbReference type="NCBIfam" id="TIGR00785">
    <property type="entry name" value="dass"/>
    <property type="match status" value="1"/>
</dbReference>
<protein>
    <recommendedName>
        <fullName evidence="3">Sodium-dependent dicarboxylate transporter SdcS</fullName>
    </recommendedName>
    <alternativeName>
        <fullName evidence="7">Na(+)/dicarboxylate symporter</fullName>
    </alternativeName>
</protein>
<name>A0A1I7MND8_9MICC</name>
<evidence type="ECO:0000313" key="11">
    <source>
        <dbReference type="Proteomes" id="UP000198881"/>
    </source>
</evidence>
<feature type="transmembrane region" description="Helical" evidence="9">
    <location>
        <begin position="123"/>
        <end position="144"/>
    </location>
</feature>
<keyword evidence="6 9" id="KW-0472">Membrane</keyword>
<dbReference type="Pfam" id="PF00939">
    <property type="entry name" value="Na_sulph_symp"/>
    <property type="match status" value="1"/>
</dbReference>
<dbReference type="RefSeq" id="WP_177227908.1">
    <property type="nucleotide sequence ID" value="NZ_FPCG01000007.1"/>
</dbReference>
<dbReference type="PANTHER" id="PTHR10283">
    <property type="entry name" value="SOLUTE CARRIER FAMILY 13 MEMBER"/>
    <property type="match status" value="1"/>
</dbReference>
<evidence type="ECO:0000256" key="2">
    <source>
        <dbReference type="ARBA" id="ARBA00006772"/>
    </source>
</evidence>
<reference evidence="10 11" key="1">
    <citation type="submission" date="2016-10" db="EMBL/GenBank/DDBJ databases">
        <authorList>
            <person name="de Groot N.N."/>
        </authorList>
    </citation>
    <scope>NUCLEOTIDE SEQUENCE [LARGE SCALE GENOMIC DNA]</scope>
    <source>
        <strain evidence="10 11">CGMCC 1.7054</strain>
    </source>
</reference>
<feature type="transmembrane region" description="Helical" evidence="9">
    <location>
        <begin position="453"/>
        <end position="486"/>
    </location>
</feature>
<evidence type="ECO:0000256" key="6">
    <source>
        <dbReference type="ARBA" id="ARBA00023136"/>
    </source>
</evidence>
<dbReference type="AlphaFoldDB" id="A0A1I7MND8"/>
<evidence type="ECO:0000256" key="1">
    <source>
        <dbReference type="ARBA" id="ARBA00004141"/>
    </source>
</evidence>
<feature type="transmembrane region" description="Helical" evidence="9">
    <location>
        <begin position="420"/>
        <end position="441"/>
    </location>
</feature>
<evidence type="ECO:0000313" key="10">
    <source>
        <dbReference type="EMBL" id="SFV23422.1"/>
    </source>
</evidence>
<comment type="subcellular location">
    <subcellularLocation>
        <location evidence="1">Membrane</location>
        <topology evidence="1">Multi-pass membrane protein</topology>
    </subcellularLocation>
</comment>
<evidence type="ECO:0000256" key="8">
    <source>
        <dbReference type="SAM" id="MobiDB-lite"/>
    </source>
</evidence>
<feature type="region of interest" description="Disordered" evidence="8">
    <location>
        <begin position="1"/>
        <end position="28"/>
    </location>
</feature>
<accession>A0A1I7MND8</accession>
<feature type="transmembrane region" description="Helical" evidence="9">
    <location>
        <begin position="165"/>
        <end position="183"/>
    </location>
</feature>
<organism evidence="10 11">
    <name type="scientific">Micrococcus terreus</name>
    <dbReference type="NCBI Taxonomy" id="574650"/>
    <lineage>
        <taxon>Bacteria</taxon>
        <taxon>Bacillati</taxon>
        <taxon>Actinomycetota</taxon>
        <taxon>Actinomycetes</taxon>
        <taxon>Micrococcales</taxon>
        <taxon>Micrococcaceae</taxon>
        <taxon>Micrococcus</taxon>
    </lineage>
</organism>
<feature type="transmembrane region" description="Helical" evidence="9">
    <location>
        <begin position="388"/>
        <end position="408"/>
    </location>
</feature>
<keyword evidence="5 9" id="KW-1133">Transmembrane helix</keyword>
<evidence type="ECO:0000256" key="9">
    <source>
        <dbReference type="SAM" id="Phobius"/>
    </source>
</evidence>
<feature type="transmembrane region" description="Helical" evidence="9">
    <location>
        <begin position="218"/>
        <end position="238"/>
    </location>
</feature>
<sequence length="538" mass="56205">MSVPQNPSAAAAERSPRDTAPAAHAPDAHQAVADDAAATAAQADSLDAGGKRNWWLLALGPVAGLVLALVLPASLSFEGRAVAGCALWMAIWWMTEAAPIPVTSLLPLVLFPLFGMAPMKEVAAPYADSVVFLVMGGVILGLATEKSNLHLRVALLTIRTIGTKPAQIVLGLMVASAFISAWVSNTATAVIMVPIAVSILTLVRRVDPAAAGPKFAASMLLGVAYGVTIGSTATLIGQPPMALMKAYLGESQGFDMEFGQWMLVGVPWAVVMLFVAWLVLTKLVFRPEAKVIPGGAEMIRDELAQMGRMTTPERRVGLIFLVAIFFWVFVPFIADIPAVAEAMPWLGSISDTQVAMAAAIACFLVPAQKRSVDANGTPLLRWSASKEIPWGLLLLFGGGLSLSAMFSATGLSQWIGEQVGGLSGVPSWVIILVVIIVGLGLTELTSNTATAAAFFPIFGAVAVGLGISPMLMTIAVTLAVCSAYMLPVATPSNAVAFGSGEVSIKQMVRAGVWLNVISLGLVMLVMYTLVPLVFGVSL</sequence>
<gene>
    <name evidence="10" type="ORF">SAMN04487966_10777</name>
</gene>
<dbReference type="EMBL" id="FPCG01000007">
    <property type="protein sequence ID" value="SFV23422.1"/>
    <property type="molecule type" value="Genomic_DNA"/>
</dbReference>
<dbReference type="InterPro" id="IPR001898">
    <property type="entry name" value="SLC13A/DASS"/>
</dbReference>
<evidence type="ECO:0000256" key="5">
    <source>
        <dbReference type="ARBA" id="ARBA00022989"/>
    </source>
</evidence>
<evidence type="ECO:0000256" key="7">
    <source>
        <dbReference type="ARBA" id="ARBA00031174"/>
    </source>
</evidence>
<feature type="compositionally biased region" description="Low complexity" evidence="8">
    <location>
        <begin position="18"/>
        <end position="28"/>
    </location>
</feature>
<dbReference type="PANTHER" id="PTHR10283:SF82">
    <property type="entry name" value="SOLUTE CARRIER FAMILY 13 MEMBER 2"/>
    <property type="match status" value="1"/>
</dbReference>
<feature type="transmembrane region" description="Helical" evidence="9">
    <location>
        <begin position="189"/>
        <end position="206"/>
    </location>
</feature>
<dbReference type="GO" id="GO:0008514">
    <property type="term" value="F:organic anion transmembrane transporter activity"/>
    <property type="evidence" value="ECO:0007669"/>
    <property type="project" value="UniProtKB-ARBA"/>
</dbReference>
<feature type="transmembrane region" description="Helical" evidence="9">
    <location>
        <begin position="258"/>
        <end position="280"/>
    </location>
</feature>